<evidence type="ECO:0000313" key="4">
    <source>
        <dbReference type="Proteomes" id="UP000728185"/>
    </source>
</evidence>
<sequence>MSSQVMSSGPHSSTCRTYNHPASHLAQIPSATSHVSGSTLPQVEPIAGPSTSRQPERAPIELASSITSALFACDQASSFDLPELQGAFVRFFEEGEVSDELDNYFTKLLESVSTGAKSTQSTQSVRSTSSSETSRIRSPQPRPSGSSNVGTSTSDVDQRKLRERRERNNEASRRSRAANKARFQSLIRSIQRLETENQQLTIWLREVHHAIQEAKDILLGAQNEQSPTQSDSP</sequence>
<dbReference type="Pfam" id="PF07716">
    <property type="entry name" value="bZIP_2"/>
    <property type="match status" value="1"/>
</dbReference>
<protein>
    <recommendedName>
        <fullName evidence="2">BZIP domain-containing protein</fullName>
    </recommendedName>
</protein>
<dbReference type="GO" id="GO:0000978">
    <property type="term" value="F:RNA polymerase II cis-regulatory region sequence-specific DNA binding"/>
    <property type="evidence" value="ECO:0007669"/>
    <property type="project" value="TreeGrafter"/>
</dbReference>
<dbReference type="GO" id="GO:0000981">
    <property type="term" value="F:DNA-binding transcription factor activity, RNA polymerase II-specific"/>
    <property type="evidence" value="ECO:0007669"/>
    <property type="project" value="TreeGrafter"/>
</dbReference>
<organism evidence="3 4">
    <name type="scientific">Fasciolopsis buskii</name>
    <dbReference type="NCBI Taxonomy" id="27845"/>
    <lineage>
        <taxon>Eukaryota</taxon>
        <taxon>Metazoa</taxon>
        <taxon>Spiralia</taxon>
        <taxon>Lophotrochozoa</taxon>
        <taxon>Platyhelminthes</taxon>
        <taxon>Trematoda</taxon>
        <taxon>Digenea</taxon>
        <taxon>Plagiorchiida</taxon>
        <taxon>Echinostomata</taxon>
        <taxon>Echinostomatoidea</taxon>
        <taxon>Fasciolidae</taxon>
        <taxon>Fasciolopsis</taxon>
    </lineage>
</organism>
<evidence type="ECO:0000256" key="1">
    <source>
        <dbReference type="SAM" id="MobiDB-lite"/>
    </source>
</evidence>
<feature type="compositionally biased region" description="Polar residues" evidence="1">
    <location>
        <begin position="29"/>
        <end position="41"/>
    </location>
</feature>
<evidence type="ECO:0000259" key="2">
    <source>
        <dbReference type="PROSITE" id="PS50217"/>
    </source>
</evidence>
<dbReference type="PANTHER" id="PTHR23334">
    <property type="entry name" value="CCAAT/ENHANCER BINDING PROTEIN"/>
    <property type="match status" value="1"/>
</dbReference>
<dbReference type="PANTHER" id="PTHR23334:SF20">
    <property type="entry name" value="BASIC LEUCINE ZIPPER 24"/>
    <property type="match status" value="1"/>
</dbReference>
<dbReference type="SMART" id="SM00338">
    <property type="entry name" value="BRLZ"/>
    <property type="match status" value="1"/>
</dbReference>
<dbReference type="InterPro" id="IPR004827">
    <property type="entry name" value="bZIP"/>
</dbReference>
<keyword evidence="4" id="KW-1185">Reference proteome</keyword>
<gene>
    <name evidence="3" type="ORF">FBUS_00321</name>
</gene>
<dbReference type="CDD" id="cd14686">
    <property type="entry name" value="bZIP"/>
    <property type="match status" value="1"/>
</dbReference>
<dbReference type="PROSITE" id="PS50217">
    <property type="entry name" value="BZIP"/>
    <property type="match status" value="1"/>
</dbReference>
<feature type="compositionally biased region" description="Low complexity" evidence="1">
    <location>
        <begin position="118"/>
        <end position="139"/>
    </location>
</feature>
<feature type="domain" description="BZIP" evidence="2">
    <location>
        <begin position="158"/>
        <end position="200"/>
    </location>
</feature>
<dbReference type="SUPFAM" id="SSF57959">
    <property type="entry name" value="Leucine zipper domain"/>
    <property type="match status" value="1"/>
</dbReference>
<feature type="compositionally biased region" description="Polar residues" evidence="1">
    <location>
        <begin position="1"/>
        <end position="17"/>
    </location>
</feature>
<accession>A0A8E0VI20</accession>
<comment type="caution">
    <text evidence="3">The sequence shown here is derived from an EMBL/GenBank/DDBJ whole genome shotgun (WGS) entry which is preliminary data.</text>
</comment>
<dbReference type="EMBL" id="LUCM01007768">
    <property type="protein sequence ID" value="KAA0189377.1"/>
    <property type="molecule type" value="Genomic_DNA"/>
</dbReference>
<dbReference type="AlphaFoldDB" id="A0A8E0VI20"/>
<feature type="region of interest" description="Disordered" evidence="1">
    <location>
        <begin position="1"/>
        <end position="56"/>
    </location>
</feature>
<dbReference type="InterPro" id="IPR046347">
    <property type="entry name" value="bZIP_sf"/>
</dbReference>
<reference evidence="3" key="1">
    <citation type="submission" date="2019-05" db="EMBL/GenBank/DDBJ databases">
        <title>Annotation for the trematode Fasciolopsis buski.</title>
        <authorList>
            <person name="Choi Y.-J."/>
        </authorList>
    </citation>
    <scope>NUCLEOTIDE SEQUENCE</scope>
    <source>
        <strain evidence="3">HT</strain>
        <tissue evidence="3">Whole worm</tissue>
    </source>
</reference>
<dbReference type="GO" id="GO:0006351">
    <property type="term" value="P:DNA-templated transcription"/>
    <property type="evidence" value="ECO:0007669"/>
    <property type="project" value="InterPro"/>
</dbReference>
<dbReference type="OrthoDB" id="6287778at2759"/>
<dbReference type="Gene3D" id="1.20.5.170">
    <property type="match status" value="1"/>
</dbReference>
<evidence type="ECO:0000313" key="3">
    <source>
        <dbReference type="EMBL" id="KAA0189377.1"/>
    </source>
</evidence>
<dbReference type="InterPro" id="IPR031106">
    <property type="entry name" value="C/EBP"/>
</dbReference>
<name>A0A8E0VI20_9TREM</name>
<dbReference type="Proteomes" id="UP000728185">
    <property type="component" value="Unassembled WGS sequence"/>
</dbReference>
<proteinExistence type="predicted"/>
<feature type="compositionally biased region" description="Polar residues" evidence="1">
    <location>
        <begin position="143"/>
        <end position="155"/>
    </location>
</feature>
<feature type="compositionally biased region" description="Basic and acidic residues" evidence="1">
    <location>
        <begin position="156"/>
        <end position="173"/>
    </location>
</feature>
<feature type="region of interest" description="Disordered" evidence="1">
    <location>
        <begin position="112"/>
        <end position="181"/>
    </location>
</feature>